<dbReference type="AlphaFoldDB" id="A0A6C1TYL8"/>
<protein>
    <recommendedName>
        <fullName evidence="6">Esterase</fullName>
    </recommendedName>
</protein>
<proteinExistence type="predicted"/>
<name>A0A6C1TYL8_9CORY</name>
<feature type="chain" id="PRO_5044630552" description="Esterase" evidence="1">
    <location>
        <begin position="25"/>
        <end position="194"/>
    </location>
</feature>
<keyword evidence="1" id="KW-0732">Signal</keyword>
<evidence type="ECO:0008006" key="6">
    <source>
        <dbReference type="Google" id="ProtNLM"/>
    </source>
</evidence>
<evidence type="ECO:0000313" key="5">
    <source>
        <dbReference type="Proteomes" id="UP000580709"/>
    </source>
</evidence>
<dbReference type="InterPro" id="IPR013207">
    <property type="entry name" value="LGFP"/>
</dbReference>
<reference evidence="2 5" key="2">
    <citation type="submission" date="2020-07" db="EMBL/GenBank/DDBJ databases">
        <authorList>
            <person name="Khare M."/>
        </authorList>
    </citation>
    <scope>NUCLEOTIDE SEQUENCE [LARGE SCALE GENOMIC DNA]</scope>
    <source>
        <strain evidence="2 5">P8776</strain>
    </source>
</reference>
<dbReference type="EMBL" id="RXIR01000007">
    <property type="protein sequence ID" value="TVS29123.1"/>
    <property type="molecule type" value="Genomic_DNA"/>
</dbReference>
<feature type="signal peptide" evidence="1">
    <location>
        <begin position="1"/>
        <end position="24"/>
    </location>
</feature>
<evidence type="ECO:0000256" key="1">
    <source>
        <dbReference type="SAM" id="SignalP"/>
    </source>
</evidence>
<dbReference type="Pfam" id="PF08310">
    <property type="entry name" value="LGFP"/>
    <property type="match status" value="1"/>
</dbReference>
<evidence type="ECO:0000313" key="4">
    <source>
        <dbReference type="Proteomes" id="UP000336646"/>
    </source>
</evidence>
<evidence type="ECO:0000313" key="3">
    <source>
        <dbReference type="EMBL" id="TVS29123.1"/>
    </source>
</evidence>
<keyword evidence="5" id="KW-1185">Reference proteome</keyword>
<comment type="caution">
    <text evidence="3">The sequence shown here is derived from an EMBL/GenBank/DDBJ whole genome shotgun (WGS) entry which is preliminary data.</text>
</comment>
<dbReference type="EMBL" id="JACEOR010000028">
    <property type="protein sequence ID" value="MBA4503909.1"/>
    <property type="molecule type" value="Genomic_DNA"/>
</dbReference>
<sequence length="194" mass="20054">MNISRKLGVIAAAGALSVGLVACANEEGDMGAATTVAETATETNTMTETQEPAEATTAGTEVADGVPVATADGTQAMVPAGLAEAMDKFTAPEYGGDDWGEPMSIDETEQGWVAAYADGHYITWNENTGGAPIWGKIGETWADENWGEGSVGFPTAAETPIPGEMGWTQEFENGTISWALDEATGEFGPVIEAN</sequence>
<organism evidence="3 4">
    <name type="scientific">Corynebacterium sanguinis</name>
    <dbReference type="NCBI Taxonomy" id="2594913"/>
    <lineage>
        <taxon>Bacteria</taxon>
        <taxon>Bacillati</taxon>
        <taxon>Actinomycetota</taxon>
        <taxon>Actinomycetes</taxon>
        <taxon>Mycobacteriales</taxon>
        <taxon>Corynebacteriaceae</taxon>
        <taxon>Corynebacterium</taxon>
    </lineage>
</organism>
<dbReference type="RefSeq" id="WP_136651034.1">
    <property type="nucleotide sequence ID" value="NZ_CP038157.1"/>
</dbReference>
<gene>
    <name evidence="3" type="ORF">EKI59_04760</name>
    <name evidence="2" type="ORF">H0H28_00885</name>
</gene>
<evidence type="ECO:0000313" key="2">
    <source>
        <dbReference type="EMBL" id="MBA4503909.1"/>
    </source>
</evidence>
<dbReference type="Proteomes" id="UP000580709">
    <property type="component" value="Unassembled WGS sequence"/>
</dbReference>
<dbReference type="OrthoDB" id="4369514at2"/>
<dbReference type="PROSITE" id="PS51257">
    <property type="entry name" value="PROKAR_LIPOPROTEIN"/>
    <property type="match status" value="1"/>
</dbReference>
<accession>A0A6C1TYL8</accession>
<dbReference type="GeneID" id="74902953"/>
<reference evidence="3 4" key="1">
    <citation type="submission" date="2018-12" db="EMBL/GenBank/DDBJ databases">
        <title>Corynebacterium sanguinis sp. nov., a clinically-associated and environmental corynebacterium.</title>
        <authorList>
            <person name="Gonzales-Siles L."/>
            <person name="Jaen-Luchoro D."/>
            <person name="Cardew S."/>
            <person name="Inganas E."/>
            <person name="Ohlen M."/>
            <person name="Jensie-Markopolous S."/>
            <person name="Pinyeiro-Iglesias B."/>
            <person name="Molin K."/>
            <person name="Skovbjerg S."/>
            <person name="Svensson-Stadler L."/>
            <person name="Funke G."/>
            <person name="Moore E.R.B."/>
        </authorList>
    </citation>
    <scope>NUCLEOTIDE SEQUENCE [LARGE SCALE GENOMIC DNA]</scope>
    <source>
        <strain evidence="3 4">58734</strain>
    </source>
</reference>
<dbReference type="Proteomes" id="UP000336646">
    <property type="component" value="Unassembled WGS sequence"/>
</dbReference>